<evidence type="ECO:0000313" key="2">
    <source>
        <dbReference type="EMBL" id="VAX39476.1"/>
    </source>
</evidence>
<organism evidence="2">
    <name type="scientific">hydrothermal vent metagenome</name>
    <dbReference type="NCBI Taxonomy" id="652676"/>
    <lineage>
        <taxon>unclassified sequences</taxon>
        <taxon>metagenomes</taxon>
        <taxon>ecological metagenomes</taxon>
    </lineage>
</organism>
<feature type="domain" description="Tc1-like transposase DDE" evidence="1">
    <location>
        <begin position="31"/>
        <end position="169"/>
    </location>
</feature>
<dbReference type="AlphaFoldDB" id="A0A3B1D9F6"/>
<proteinExistence type="predicted"/>
<protein>
    <submittedName>
        <fullName evidence="2">Mobile element protein</fullName>
    </submittedName>
</protein>
<evidence type="ECO:0000259" key="1">
    <source>
        <dbReference type="Pfam" id="PF13358"/>
    </source>
</evidence>
<sequence length="198" mass="22290">ERPRSDAAVGRTRPPFVEKVRQKHTDKRVEVWFQDEARIGQQGTLTRVWGERGSRPRAVKQTEYKWGYIFGAVNPETGASSALISPTVNTELMSAHLRMIAEEAGAAVHVVLVLDGAGWHVSKSLRVPSSMTLLFLPPYSPELMPMERVWAWMRQHTLSNRVFADEEAIDAAVAESWNTLTPTRLQSITATSWITHEN</sequence>
<accession>A0A3B1D9F6</accession>
<dbReference type="Gene3D" id="3.30.420.10">
    <property type="entry name" value="Ribonuclease H-like superfamily/Ribonuclease H"/>
    <property type="match status" value="1"/>
</dbReference>
<reference evidence="2" key="1">
    <citation type="submission" date="2018-06" db="EMBL/GenBank/DDBJ databases">
        <authorList>
            <person name="Zhirakovskaya E."/>
        </authorList>
    </citation>
    <scope>NUCLEOTIDE SEQUENCE</scope>
</reference>
<dbReference type="InterPro" id="IPR036397">
    <property type="entry name" value="RNaseH_sf"/>
</dbReference>
<gene>
    <name evidence="2" type="ORF">MNBD_PLANCTO03-1312</name>
</gene>
<dbReference type="EMBL" id="UOGK01000248">
    <property type="protein sequence ID" value="VAX39476.1"/>
    <property type="molecule type" value="Genomic_DNA"/>
</dbReference>
<dbReference type="GO" id="GO:0003676">
    <property type="term" value="F:nucleic acid binding"/>
    <property type="evidence" value="ECO:0007669"/>
    <property type="project" value="InterPro"/>
</dbReference>
<dbReference type="Pfam" id="PF13358">
    <property type="entry name" value="DDE_3"/>
    <property type="match status" value="1"/>
</dbReference>
<dbReference type="InterPro" id="IPR038717">
    <property type="entry name" value="Tc1-like_DDE_dom"/>
</dbReference>
<feature type="non-terminal residue" evidence="2">
    <location>
        <position position="1"/>
    </location>
</feature>
<name>A0A3B1D9F6_9ZZZZ</name>
<dbReference type="InterPro" id="IPR047655">
    <property type="entry name" value="Transpos_IS630-like"/>
</dbReference>
<dbReference type="NCBIfam" id="NF033545">
    <property type="entry name" value="transpos_IS630"/>
    <property type="match status" value="1"/>
</dbReference>